<dbReference type="Pfam" id="PF21663">
    <property type="entry name" value="WipA_Phos"/>
    <property type="match status" value="1"/>
</dbReference>
<keyword evidence="4" id="KW-1185">Reference proteome</keyword>
<dbReference type="OrthoDB" id="5654315at2"/>
<dbReference type="Proteomes" id="UP000054761">
    <property type="component" value="Unassembled WGS sequence"/>
</dbReference>
<dbReference type="GO" id="GO:0016791">
    <property type="term" value="F:phosphatase activity"/>
    <property type="evidence" value="ECO:0007669"/>
    <property type="project" value="InterPro"/>
</dbReference>
<feature type="coiled-coil region" evidence="1">
    <location>
        <begin position="741"/>
        <end position="768"/>
    </location>
</feature>
<organism evidence="3 4">
    <name type="scientific">Legionella israelensis</name>
    <dbReference type="NCBI Taxonomy" id="454"/>
    <lineage>
        <taxon>Bacteria</taxon>
        <taxon>Pseudomonadati</taxon>
        <taxon>Pseudomonadota</taxon>
        <taxon>Gammaproteobacteria</taxon>
        <taxon>Legionellales</taxon>
        <taxon>Legionellaceae</taxon>
        <taxon>Legionella</taxon>
    </lineage>
</organism>
<evidence type="ECO:0000256" key="1">
    <source>
        <dbReference type="SAM" id="Coils"/>
    </source>
</evidence>
<dbReference type="InterPro" id="IPR048521">
    <property type="entry name" value="WipA_Phos"/>
</dbReference>
<dbReference type="PATRIC" id="fig|454.4.peg.1195"/>
<protein>
    <recommendedName>
        <fullName evidence="2">WipA-like phosphatase domain-containing protein</fullName>
    </recommendedName>
</protein>
<evidence type="ECO:0000313" key="3">
    <source>
        <dbReference type="EMBL" id="KTD26901.1"/>
    </source>
</evidence>
<reference evidence="3 4" key="1">
    <citation type="submission" date="2015-11" db="EMBL/GenBank/DDBJ databases">
        <title>Genomic analysis of 38 Legionella species identifies large and diverse effector repertoires.</title>
        <authorList>
            <person name="Burstein D."/>
            <person name="Amaro F."/>
            <person name="Zusman T."/>
            <person name="Lifshitz Z."/>
            <person name="Cohen O."/>
            <person name="Gilbert J.A."/>
            <person name="Pupko T."/>
            <person name="Shuman H.A."/>
            <person name="Segal G."/>
        </authorList>
    </citation>
    <scope>NUCLEOTIDE SEQUENCE [LARGE SCALE GENOMIC DNA]</scope>
    <source>
        <strain evidence="3 4">Bercovier 4</strain>
    </source>
</reference>
<name>A0A0W0W3D7_9GAMM</name>
<evidence type="ECO:0000259" key="2">
    <source>
        <dbReference type="Pfam" id="PF21663"/>
    </source>
</evidence>
<comment type="caution">
    <text evidence="3">The sequence shown here is derived from an EMBL/GenBank/DDBJ whole genome shotgun (WGS) entry which is preliminary data.</text>
</comment>
<dbReference type="AlphaFoldDB" id="A0A0W0W3D7"/>
<accession>A0A0W0W3D7</accession>
<gene>
    <name evidence="3" type="ORF">Lisr_1112</name>
</gene>
<keyword evidence="1" id="KW-0175">Coiled coil</keyword>
<dbReference type="EMBL" id="LNYH01000052">
    <property type="protein sequence ID" value="KTD26901.1"/>
    <property type="molecule type" value="Genomic_DNA"/>
</dbReference>
<dbReference type="RefSeq" id="WP_058501467.1">
    <property type="nucleotide sequence ID" value="NZ_CAAAJA010000001.1"/>
</dbReference>
<sequence length="1111" mass="126974">MPQFDNIDLNNYPDPINALDENEAIIIGDLHGNALKLVWTLVQSGVMVIEENEYEKLTNIYQTPAEQLTCEHINSFNQIIADAEITSRHLKLIGDELCDRGQNDYFTLVVLNKLKQVNMPVEIMLSNHSIEFLTNYQNNTLRDPKTTIPGYDNSIQGLSTLINNNLISEQEITYLVESAYKPCLRLLSHSHDENNNQTLYTHAPSALETVIALAKKYGIKYRGSQEHFAHCIDAINQYFHDNFDQEIASLADKLNDEQLAFGVGNPVSLEHPIVRLLWHRAGNIESIKELNLPDWLSTVHGHEGDVRRYLNLINNQNADQEGFVPIVVDDENPAQSYHERMLNVDNDLGKYNLTGAYHYHTTTDIPAELTFEQPLDLEVASPTAMQRFAFQLISDLKQGNTLLFNEQQVIWEAMNPENDLSDITVCLNELTEEQARLIYAAIHEKKGSLKDIITQLLQDRYEINLLAEDDVEPLLVQINKAIKAAIDEQEDDEYLIFKANARFNLLIDDIQSLERLDLDNERKEKLIDLIKSSILANGQNISAIKNHIMGTNLLLASENENDHIFAYFLQDNCQHLWFRPIAASFSDLSNDKKQAIITELTYRRDNEDINIGDNFFSHVERIVNKFRNQERYHNRIDTARDYLAANNVTLSYALVEAHSHITSELTDESYKVIAHQLALKVEQYCQSENIETLLLSDLEECYEYAKSLIQGNGENLKNLDTEIEDDLELGEKFKRIVNQNITSLFNQHASAKNKLNELADKIFRINQEEESANPYSLSFFSGNKSSYSYTARQPEENDQEQTRKVSVKITDTMKKMMDWVEKARQGKITTRQAQYQIARLGKEACLKHGILDNDNTAKGQVYLFASKLQTDNPGLQIEEQLCKQYCLKMRSKIIRTNWDIRSPAGKSYENNLISQTMHHMIEDMRKAARGLATWTQVYKNIKLNAARAACRHANEGKRQARSWEKIAPFSLYHEIATSSVLEFSHKEAVVTLDAIKRDMDALIEESNIQKKIMGFVIGGTTANVNHTSNVLGIPSKLKIPKNLAKMYQLYQQYAVNPECACQALDEIMKVAQKASINDHCLRRSDLHAFYKKVAKDEYAVSESLVSPNPDL</sequence>
<evidence type="ECO:0000313" key="4">
    <source>
        <dbReference type="Proteomes" id="UP000054761"/>
    </source>
</evidence>
<proteinExistence type="predicted"/>
<feature type="domain" description="WipA-like phosphatase" evidence="2">
    <location>
        <begin position="90"/>
        <end position="314"/>
    </location>
</feature>